<dbReference type="PROSITE" id="PS50075">
    <property type="entry name" value="CARRIER"/>
    <property type="match status" value="1"/>
</dbReference>
<reference evidence="2" key="3">
    <citation type="submission" date="2020-03" db="EMBL/GenBank/DDBJ databases">
        <authorList>
            <person name="Maier C."/>
            <person name="Huptas C."/>
            <person name="von Neubeck M."/>
            <person name="Scherer S."/>
            <person name="Wenning M."/>
            <person name="Lucking G."/>
        </authorList>
    </citation>
    <scope>NUCLEOTIDE SEQUENCE</scope>
    <source>
        <strain evidence="2">WS 5114</strain>
    </source>
</reference>
<sequence length="84" mass="9168">MNLDAIKKELAELLELRESELQVDVLLHPLSNWDSLTKVTLLGVLNDQFGFALSPSVLDEVETMGELFDAIQADAAGARVSEPS</sequence>
<evidence type="ECO:0000313" key="2">
    <source>
        <dbReference type="EMBL" id="NMZ78491.1"/>
    </source>
</evidence>
<dbReference type="Pfam" id="PF00550">
    <property type="entry name" value="PP-binding"/>
    <property type="match status" value="1"/>
</dbReference>
<keyword evidence="4" id="KW-1185">Reference proteome</keyword>
<feature type="domain" description="Carrier" evidence="1">
    <location>
        <begin position="1"/>
        <end position="75"/>
    </location>
</feature>
<evidence type="ECO:0000313" key="4">
    <source>
        <dbReference type="Proteomes" id="UP000182476"/>
    </source>
</evidence>
<organism evidence="2 5">
    <name type="scientific">Pseudomonas mandelii</name>
    <dbReference type="NCBI Taxonomy" id="75612"/>
    <lineage>
        <taxon>Bacteria</taxon>
        <taxon>Pseudomonadati</taxon>
        <taxon>Pseudomonadota</taxon>
        <taxon>Gammaproteobacteria</taxon>
        <taxon>Pseudomonadales</taxon>
        <taxon>Pseudomonadaceae</taxon>
        <taxon>Pseudomonas</taxon>
    </lineage>
</organism>
<accession>A0AB36CR89</accession>
<reference evidence="3 4" key="1">
    <citation type="submission" date="2016-10" db="EMBL/GenBank/DDBJ databases">
        <authorList>
            <person name="Varghese N."/>
            <person name="Submissions S."/>
        </authorList>
    </citation>
    <scope>NUCLEOTIDE SEQUENCE [LARGE SCALE GENOMIC DNA]</scope>
    <source>
        <strain evidence="3 4">LMG 21607</strain>
    </source>
</reference>
<evidence type="ECO:0000259" key="1">
    <source>
        <dbReference type="PROSITE" id="PS50075"/>
    </source>
</evidence>
<evidence type="ECO:0000313" key="5">
    <source>
        <dbReference type="Proteomes" id="UP000548707"/>
    </source>
</evidence>
<evidence type="ECO:0000313" key="3">
    <source>
        <dbReference type="EMBL" id="SDU16084.1"/>
    </source>
</evidence>
<name>A0AB36CR89_9PSED</name>
<dbReference type="Gene3D" id="1.10.1200.10">
    <property type="entry name" value="ACP-like"/>
    <property type="match status" value="1"/>
</dbReference>
<dbReference type="AlphaFoldDB" id="A0AB36CR89"/>
<gene>
    <name evidence="2" type="ORF">HBO26_04120</name>
    <name evidence="3" type="ORF">SAMN04489801_1226</name>
</gene>
<dbReference type="EMBL" id="JAAQXV010000001">
    <property type="protein sequence ID" value="NMZ78491.1"/>
    <property type="molecule type" value="Genomic_DNA"/>
</dbReference>
<dbReference type="GeneID" id="46428354"/>
<dbReference type="Proteomes" id="UP000548707">
    <property type="component" value="Unassembled WGS sequence"/>
</dbReference>
<dbReference type="InterPro" id="IPR009081">
    <property type="entry name" value="PP-bd_ACP"/>
</dbReference>
<dbReference type="SUPFAM" id="SSF47336">
    <property type="entry name" value="ACP-like"/>
    <property type="match status" value="1"/>
</dbReference>
<dbReference type="EMBL" id="LT629796">
    <property type="protein sequence ID" value="SDU16084.1"/>
    <property type="molecule type" value="Genomic_DNA"/>
</dbReference>
<reference evidence="2 5" key="2">
    <citation type="journal article" date="2020" name="Front. Microbiol.">
        <title>Genetic Organization of the aprX-lipA2 Operon Affects the Proteolytic Potential of Pseudomonas Species in Milk.</title>
        <authorList>
            <person name="Maier C."/>
            <person name="Huptas C."/>
            <person name="von Neubeck M."/>
            <person name="Scherer S."/>
            <person name="Wenning M."/>
            <person name="Lucking G."/>
        </authorList>
    </citation>
    <scope>NUCLEOTIDE SEQUENCE [LARGE SCALE GENOMIC DNA]</scope>
    <source>
        <strain evidence="2 5">WS 5114</strain>
    </source>
</reference>
<protein>
    <submittedName>
        <fullName evidence="3">Acyl carrier protein</fullName>
    </submittedName>
</protein>
<dbReference type="RefSeq" id="WP_083375075.1">
    <property type="nucleotide sequence ID" value="NZ_CP177237.1"/>
</dbReference>
<proteinExistence type="predicted"/>
<dbReference type="Proteomes" id="UP000182476">
    <property type="component" value="Chromosome I"/>
</dbReference>
<dbReference type="InterPro" id="IPR036736">
    <property type="entry name" value="ACP-like_sf"/>
</dbReference>